<keyword evidence="4" id="KW-0808">Transferase</keyword>
<keyword evidence="5" id="KW-0511">Multifunctional enzyme</keyword>
<evidence type="ECO:0000256" key="3">
    <source>
        <dbReference type="ARBA" id="ARBA00022759"/>
    </source>
</evidence>
<sequence>MQHSTADVLSPIDHSEWAAPIVAVQKKNGSIRLCADYSTGLNDALEQHQHPLPTPDDIFAKLNGGRYFSQLDLAEAYLQLEMDEDSRPLLTINTHRGLYRLNRLPFGVKPAPGIFQQYIDALIAGLDGTAAYLDDIIVTGRTIDEHNTRLNAVFQRIHDYGFRVRLEKCAFLQTEINYLGFVINAEGRRSDPKKIEAIHKMPHPKDVSQLRAFLGLVNFYGTFIKDLHNFRAPLDALTKKAAVYTWTPECQSSFDRIKATLKSDLLLTHFNPGLPIIVAADVSNYGIGVVLSHRSPNGSEKAKYHASRALTSTQQKYSQIEKEALALIFAVQKFHRFVHGRHFTLRTDHKPLLAIFGSKKGVPVYSANCLQRWATTLLNYNFTIEYVNTKDFGQADALSRLIATQPSEPEDYVIAAVDADVAAEFTDNCSHLPLSAETIRTATAADRILRQVIDYTRSGRWPKIDRNSPLWHYYNRRDTFATTNDCLLTANRIVIPKSLHRRVLASLHKAHPGQPIMKMLARSYVYWPSVDADIESLVRNCTTCAMVAKNPIKAELHSWPKPTAPWTRIHADFAGPLDGKYYLVIVDAFSKWPEIVQMNCISTSATIAVMKKIFAQFGNPQTLVTDNGTQFTSAPFQRFCHSCGITHVRSPPFHPQSNGQAERFVDAFKRGLAKLKGEEPTADALQTFLMAYRSTSCLSGPKHLSPAENFLGRKLRTDIVILSTNQCGFVARCGTTDAIHDTRLLIEKHREKQRPLHIAFLNLEKAFDRVPARRACRMGAVRIFYTDPKSQVQAPAGTSAEFPVTVGVHQGSALSPFLLILVMDATYRDLQDPTLWKLLYADDVMIASLDKCELERLTEAWSDRLAQFGFCVYVTKTKYLTNL</sequence>
<dbReference type="Pfam" id="PF00665">
    <property type="entry name" value="rve"/>
    <property type="match status" value="1"/>
</dbReference>
<dbReference type="OrthoDB" id="5856680at2759"/>
<dbReference type="InterPro" id="IPR043502">
    <property type="entry name" value="DNA/RNA_pol_sf"/>
</dbReference>
<dbReference type="InterPro" id="IPR036397">
    <property type="entry name" value="RNaseH_sf"/>
</dbReference>
<dbReference type="GO" id="GO:0015074">
    <property type="term" value="P:DNA integration"/>
    <property type="evidence" value="ECO:0007669"/>
    <property type="project" value="InterPro"/>
</dbReference>
<feature type="domain" description="Reverse transcriptase" evidence="6">
    <location>
        <begin position="686"/>
        <end position="883"/>
    </location>
</feature>
<evidence type="ECO:0000313" key="8">
    <source>
        <dbReference type="EMBL" id="EYC28567.1"/>
    </source>
</evidence>
<dbReference type="Gene3D" id="1.10.340.70">
    <property type="match status" value="1"/>
</dbReference>
<feature type="domain" description="Integrase catalytic" evidence="7">
    <location>
        <begin position="561"/>
        <end position="714"/>
    </location>
</feature>
<gene>
    <name evidence="8" type="primary">Acey_s0007.g3292</name>
    <name evidence="8" type="ORF">Y032_0007g3292</name>
</gene>
<dbReference type="Gene3D" id="3.10.10.10">
    <property type="entry name" value="HIV Type 1 Reverse Transcriptase, subunit A, domain 1"/>
    <property type="match status" value="1"/>
</dbReference>
<keyword evidence="4" id="KW-0548">Nucleotidyltransferase</keyword>
<evidence type="ECO:0000259" key="7">
    <source>
        <dbReference type="PROSITE" id="PS50994"/>
    </source>
</evidence>
<dbReference type="Pfam" id="PF17919">
    <property type="entry name" value="RT_RNaseH_2"/>
    <property type="match status" value="1"/>
</dbReference>
<dbReference type="GO" id="GO:0042575">
    <property type="term" value="C:DNA polymerase complex"/>
    <property type="evidence" value="ECO:0007669"/>
    <property type="project" value="UniProtKB-ARBA"/>
</dbReference>
<dbReference type="GO" id="GO:0003964">
    <property type="term" value="F:RNA-directed DNA polymerase activity"/>
    <property type="evidence" value="ECO:0007669"/>
    <property type="project" value="UniProtKB-KW"/>
</dbReference>
<evidence type="ECO:0000256" key="4">
    <source>
        <dbReference type="ARBA" id="ARBA00022918"/>
    </source>
</evidence>
<keyword evidence="2" id="KW-0540">Nuclease</keyword>
<dbReference type="Pfam" id="PF17921">
    <property type="entry name" value="Integrase_H2C2"/>
    <property type="match status" value="1"/>
</dbReference>
<feature type="domain" description="Reverse transcriptase" evidence="6">
    <location>
        <begin position="5"/>
        <end position="183"/>
    </location>
</feature>
<dbReference type="InterPro" id="IPR001584">
    <property type="entry name" value="Integrase_cat-core"/>
</dbReference>
<dbReference type="PANTHER" id="PTHR37984">
    <property type="entry name" value="PROTEIN CBG26694"/>
    <property type="match status" value="1"/>
</dbReference>
<dbReference type="Proteomes" id="UP000024635">
    <property type="component" value="Unassembled WGS sequence"/>
</dbReference>
<dbReference type="FunFam" id="3.30.420.10:FF:000131">
    <property type="entry name" value="Protein CBG26278"/>
    <property type="match status" value="1"/>
</dbReference>
<organism evidence="8 9">
    <name type="scientific">Ancylostoma ceylanicum</name>
    <dbReference type="NCBI Taxonomy" id="53326"/>
    <lineage>
        <taxon>Eukaryota</taxon>
        <taxon>Metazoa</taxon>
        <taxon>Ecdysozoa</taxon>
        <taxon>Nematoda</taxon>
        <taxon>Chromadorea</taxon>
        <taxon>Rhabditida</taxon>
        <taxon>Rhabditina</taxon>
        <taxon>Rhabditomorpha</taxon>
        <taxon>Strongyloidea</taxon>
        <taxon>Ancylostomatidae</taxon>
        <taxon>Ancylostomatinae</taxon>
        <taxon>Ancylostoma</taxon>
    </lineage>
</organism>
<dbReference type="GO" id="GO:0003676">
    <property type="term" value="F:nucleic acid binding"/>
    <property type="evidence" value="ECO:0007669"/>
    <property type="project" value="InterPro"/>
</dbReference>
<dbReference type="FunFam" id="1.10.340.70:FF:000003">
    <property type="entry name" value="Protein CBG25708"/>
    <property type="match status" value="1"/>
</dbReference>
<dbReference type="Pfam" id="PF00078">
    <property type="entry name" value="RVT_1"/>
    <property type="match status" value="2"/>
</dbReference>
<dbReference type="CDD" id="cd09274">
    <property type="entry name" value="RNase_HI_RT_Ty3"/>
    <property type="match status" value="1"/>
</dbReference>
<dbReference type="CDD" id="cd01647">
    <property type="entry name" value="RT_LTR"/>
    <property type="match status" value="1"/>
</dbReference>
<dbReference type="InterPro" id="IPR012337">
    <property type="entry name" value="RNaseH-like_sf"/>
</dbReference>
<evidence type="ECO:0000256" key="1">
    <source>
        <dbReference type="ARBA" id="ARBA00012493"/>
    </source>
</evidence>
<evidence type="ECO:0000256" key="2">
    <source>
        <dbReference type="ARBA" id="ARBA00022722"/>
    </source>
</evidence>
<keyword evidence="3" id="KW-0378">Hydrolase</keyword>
<dbReference type="InterPro" id="IPR000477">
    <property type="entry name" value="RT_dom"/>
</dbReference>
<dbReference type="Gene3D" id="3.30.420.10">
    <property type="entry name" value="Ribonuclease H-like superfamily/Ribonuclease H"/>
    <property type="match status" value="1"/>
</dbReference>
<evidence type="ECO:0000313" key="9">
    <source>
        <dbReference type="Proteomes" id="UP000024635"/>
    </source>
</evidence>
<reference evidence="9" key="1">
    <citation type="journal article" date="2015" name="Nat. Genet.">
        <title>The genome and transcriptome of the zoonotic hookworm Ancylostoma ceylanicum identify infection-specific gene families.</title>
        <authorList>
            <person name="Schwarz E.M."/>
            <person name="Hu Y."/>
            <person name="Antoshechkin I."/>
            <person name="Miller M.M."/>
            <person name="Sternberg P.W."/>
            <person name="Aroian R.V."/>
        </authorList>
    </citation>
    <scope>NUCLEOTIDE SEQUENCE</scope>
    <source>
        <strain evidence="9">HY135</strain>
    </source>
</reference>
<dbReference type="InterPro" id="IPR041588">
    <property type="entry name" value="Integrase_H2C2"/>
</dbReference>
<dbReference type="SUPFAM" id="SSF53098">
    <property type="entry name" value="Ribonuclease H-like"/>
    <property type="match status" value="1"/>
</dbReference>
<dbReference type="Gene3D" id="3.30.70.270">
    <property type="match status" value="2"/>
</dbReference>
<proteinExistence type="predicted"/>
<dbReference type="InterPro" id="IPR043128">
    <property type="entry name" value="Rev_trsase/Diguanyl_cyclase"/>
</dbReference>
<protein>
    <recommendedName>
        <fullName evidence="1">RNA-directed DNA polymerase</fullName>
        <ecNumber evidence="1">2.7.7.49</ecNumber>
    </recommendedName>
</protein>
<dbReference type="STRING" id="53326.A0A016VNJ6"/>
<dbReference type="GO" id="GO:0004519">
    <property type="term" value="F:endonuclease activity"/>
    <property type="evidence" value="ECO:0007669"/>
    <property type="project" value="UniProtKB-KW"/>
</dbReference>
<comment type="caution">
    <text evidence="8">The sequence shown here is derived from an EMBL/GenBank/DDBJ whole genome shotgun (WGS) entry which is preliminary data.</text>
</comment>
<dbReference type="PROSITE" id="PS50994">
    <property type="entry name" value="INTEGRASE"/>
    <property type="match status" value="1"/>
</dbReference>
<dbReference type="PANTHER" id="PTHR37984:SF5">
    <property type="entry name" value="PROTEIN NYNRIN-LIKE"/>
    <property type="match status" value="1"/>
</dbReference>
<dbReference type="InterPro" id="IPR050951">
    <property type="entry name" value="Retrovirus_Pol_polyprotein"/>
</dbReference>
<dbReference type="FunFam" id="3.30.70.270:FF:000020">
    <property type="entry name" value="Transposon Tf2-6 polyprotein-like Protein"/>
    <property type="match status" value="1"/>
</dbReference>
<dbReference type="InterPro" id="IPR041577">
    <property type="entry name" value="RT_RNaseH_2"/>
</dbReference>
<evidence type="ECO:0000259" key="6">
    <source>
        <dbReference type="PROSITE" id="PS50878"/>
    </source>
</evidence>
<evidence type="ECO:0000256" key="5">
    <source>
        <dbReference type="ARBA" id="ARBA00023268"/>
    </source>
</evidence>
<dbReference type="PROSITE" id="PS50878">
    <property type="entry name" value="RT_POL"/>
    <property type="match status" value="2"/>
</dbReference>
<dbReference type="SUPFAM" id="SSF56672">
    <property type="entry name" value="DNA/RNA polymerases"/>
    <property type="match status" value="2"/>
</dbReference>
<keyword evidence="4" id="KW-0695">RNA-directed DNA polymerase</keyword>
<name>A0A016VNJ6_9BILA</name>
<keyword evidence="3" id="KW-0255">Endonuclease</keyword>
<accession>A0A016VNJ6</accession>
<dbReference type="EMBL" id="JARK01001343">
    <property type="protein sequence ID" value="EYC28567.1"/>
    <property type="molecule type" value="Genomic_DNA"/>
</dbReference>
<dbReference type="FunFam" id="3.10.20.370:FF:000001">
    <property type="entry name" value="Retrovirus-related Pol polyprotein from transposon 17.6-like protein"/>
    <property type="match status" value="1"/>
</dbReference>
<dbReference type="EC" id="2.7.7.49" evidence="1"/>
<keyword evidence="9" id="KW-1185">Reference proteome</keyword>
<dbReference type="AlphaFoldDB" id="A0A016VNJ6"/>